<evidence type="ECO:0000313" key="3">
    <source>
        <dbReference type="Proteomes" id="UP001151760"/>
    </source>
</evidence>
<keyword evidence="3" id="KW-1185">Reference proteome</keyword>
<evidence type="ECO:0000313" key="1">
    <source>
        <dbReference type="EMBL" id="GJT80262.1"/>
    </source>
</evidence>
<dbReference type="EMBL" id="BQNB010020167">
    <property type="protein sequence ID" value="GJT93042.1"/>
    <property type="molecule type" value="Genomic_DNA"/>
</dbReference>
<evidence type="ECO:0000313" key="2">
    <source>
        <dbReference type="EMBL" id="GJT93042.1"/>
    </source>
</evidence>
<reference evidence="2" key="2">
    <citation type="submission" date="2022-01" db="EMBL/GenBank/DDBJ databases">
        <authorList>
            <person name="Yamashiro T."/>
            <person name="Shiraishi A."/>
            <person name="Satake H."/>
            <person name="Nakayama K."/>
        </authorList>
    </citation>
    <scope>NUCLEOTIDE SEQUENCE</scope>
</reference>
<gene>
    <name evidence="1" type="ORF">Tco_1054604</name>
    <name evidence="2" type="ORF">Tco_1081887</name>
</gene>
<comment type="caution">
    <text evidence="2">The sequence shown here is derived from an EMBL/GenBank/DDBJ whole genome shotgun (WGS) entry which is preliminary data.</text>
</comment>
<name>A0ABQ5I0J2_9ASTR</name>
<dbReference type="Proteomes" id="UP001151760">
    <property type="component" value="Unassembled WGS sequence"/>
</dbReference>
<reference evidence="2" key="1">
    <citation type="journal article" date="2022" name="Int. J. Mol. Sci.">
        <title>Draft Genome of Tanacetum Coccineum: Genomic Comparison of Closely Related Tanacetum-Family Plants.</title>
        <authorList>
            <person name="Yamashiro T."/>
            <person name="Shiraishi A."/>
            <person name="Nakayama K."/>
            <person name="Satake H."/>
        </authorList>
    </citation>
    <scope>NUCLEOTIDE SEQUENCE</scope>
</reference>
<accession>A0ABQ5I0J2</accession>
<protein>
    <submittedName>
        <fullName evidence="2">Uncharacterized protein</fullName>
    </submittedName>
</protein>
<proteinExistence type="predicted"/>
<dbReference type="EMBL" id="BQNB010018974">
    <property type="protein sequence ID" value="GJT80262.1"/>
    <property type="molecule type" value="Genomic_DNA"/>
</dbReference>
<sequence length="112" mass="12655">MIVCSTIEMQWSGSLHEENFQVYSNPLFEFDDNFKSSNVNPLFEENDKDVEIKFSYGIRALDISIVRLGTVGTYWVKQRSESPQAMIGGWGLRDVESVSLCSVFGTAVLGYE</sequence>
<organism evidence="2 3">
    <name type="scientific">Tanacetum coccineum</name>
    <dbReference type="NCBI Taxonomy" id="301880"/>
    <lineage>
        <taxon>Eukaryota</taxon>
        <taxon>Viridiplantae</taxon>
        <taxon>Streptophyta</taxon>
        <taxon>Embryophyta</taxon>
        <taxon>Tracheophyta</taxon>
        <taxon>Spermatophyta</taxon>
        <taxon>Magnoliopsida</taxon>
        <taxon>eudicotyledons</taxon>
        <taxon>Gunneridae</taxon>
        <taxon>Pentapetalae</taxon>
        <taxon>asterids</taxon>
        <taxon>campanulids</taxon>
        <taxon>Asterales</taxon>
        <taxon>Asteraceae</taxon>
        <taxon>Asteroideae</taxon>
        <taxon>Anthemideae</taxon>
        <taxon>Anthemidinae</taxon>
        <taxon>Tanacetum</taxon>
    </lineage>
</organism>